<gene>
    <name evidence="6" type="ORF">IPOD504_LOCUS8593</name>
</gene>
<dbReference type="PANTHER" id="PTHR11117">
    <property type="entry name" value="SUCCINYL-COA LIGASE SUBUNIT ALPHA"/>
    <property type="match status" value="1"/>
</dbReference>
<organism evidence="6 7">
    <name type="scientific">Iphiclides podalirius</name>
    <name type="common">scarce swallowtail</name>
    <dbReference type="NCBI Taxonomy" id="110791"/>
    <lineage>
        <taxon>Eukaryota</taxon>
        <taxon>Metazoa</taxon>
        <taxon>Ecdysozoa</taxon>
        <taxon>Arthropoda</taxon>
        <taxon>Hexapoda</taxon>
        <taxon>Insecta</taxon>
        <taxon>Pterygota</taxon>
        <taxon>Neoptera</taxon>
        <taxon>Endopterygota</taxon>
        <taxon>Lepidoptera</taxon>
        <taxon>Glossata</taxon>
        <taxon>Ditrysia</taxon>
        <taxon>Papilionoidea</taxon>
        <taxon>Papilionidae</taxon>
        <taxon>Papilioninae</taxon>
        <taxon>Iphiclides</taxon>
    </lineage>
</organism>
<dbReference type="NCBIfam" id="TIGR01019">
    <property type="entry name" value="sucCoAalpha"/>
    <property type="match status" value="1"/>
</dbReference>
<feature type="domain" description="CoA-binding" evidence="5">
    <location>
        <begin position="40"/>
        <end position="136"/>
    </location>
</feature>
<feature type="non-terminal residue" evidence="6">
    <location>
        <position position="335"/>
    </location>
</feature>
<evidence type="ECO:0000259" key="5">
    <source>
        <dbReference type="SMART" id="SM00881"/>
    </source>
</evidence>
<reference evidence="6" key="1">
    <citation type="submission" date="2022-03" db="EMBL/GenBank/DDBJ databases">
        <authorList>
            <person name="Martin H S."/>
        </authorList>
    </citation>
    <scope>NUCLEOTIDE SEQUENCE</scope>
</reference>
<dbReference type="InterPro" id="IPR005810">
    <property type="entry name" value="CoA_lig_alpha"/>
</dbReference>
<accession>A0ABN8IF58</accession>
<protein>
    <recommendedName>
        <fullName evidence="5">CoA-binding domain-containing protein</fullName>
    </recommendedName>
</protein>
<dbReference type="SUPFAM" id="SSF52210">
    <property type="entry name" value="Succinyl-CoA synthetase domains"/>
    <property type="match status" value="1"/>
</dbReference>
<dbReference type="Pfam" id="PF00549">
    <property type="entry name" value="Ligase_CoA"/>
    <property type="match status" value="1"/>
</dbReference>
<sequence length="335" mass="35251">MAVSGRILPWLKDGLKLTNVRYTSCGTAGKPYEQTRKNLVLTSDTKVIVQGFTGKQGTFHSQQALDYGTKIVGGVSPKKAGTDHLGKPVFATVREAKEKTGADASVIYVPPPAAAGAILEAIEAEVPLIVCITEGVPQHDMVRVKHALLRQNKSRLVGPNCPGIIAPEKCKIGIMPGAVHKAGCIGVVSRSGTLTYEAVHQTTITGLGQTLCVGIGGDPFNGTDFIDCLEIFLRDPQTKGIILIGEIGGSAEELASEYLIQNNTGQKAKPVVSFIAGLTAPPGRRMGHAGAIISGGKGGAMDKIKALEKANVIVTRSPAKMGVELLKEMKRLEIV</sequence>
<dbReference type="Pfam" id="PF02629">
    <property type="entry name" value="CoA_binding"/>
    <property type="match status" value="1"/>
</dbReference>
<evidence type="ECO:0000256" key="3">
    <source>
        <dbReference type="ARBA" id="ARBA00022741"/>
    </source>
</evidence>
<dbReference type="PIRSF" id="PIRSF001553">
    <property type="entry name" value="SucCS_alpha"/>
    <property type="match status" value="1"/>
</dbReference>
<evidence type="ECO:0000256" key="1">
    <source>
        <dbReference type="ARBA" id="ARBA00022532"/>
    </source>
</evidence>
<dbReference type="EMBL" id="OW152833">
    <property type="protein sequence ID" value="CAH2054356.1"/>
    <property type="molecule type" value="Genomic_DNA"/>
</dbReference>
<dbReference type="PRINTS" id="PR01798">
    <property type="entry name" value="SCOASYNTHASE"/>
</dbReference>
<dbReference type="PANTHER" id="PTHR11117:SF2">
    <property type="entry name" value="SUCCINATE--COA LIGASE [ADP_GDP-FORMING] SUBUNIT ALPHA, MITOCHONDRIAL"/>
    <property type="match status" value="1"/>
</dbReference>
<name>A0ABN8IF58_9NEOP</name>
<dbReference type="NCBIfam" id="NF004230">
    <property type="entry name" value="PRK05678.1"/>
    <property type="match status" value="1"/>
</dbReference>
<dbReference type="Gene3D" id="3.40.50.720">
    <property type="entry name" value="NAD(P)-binding Rossmann-like Domain"/>
    <property type="match status" value="1"/>
</dbReference>
<dbReference type="PROSITE" id="PS00399">
    <property type="entry name" value="SUCCINYL_COA_LIG_2"/>
    <property type="match status" value="1"/>
</dbReference>
<dbReference type="InterPro" id="IPR016102">
    <property type="entry name" value="Succinyl-CoA_synth-like"/>
</dbReference>
<keyword evidence="3" id="KW-0547">Nucleotide-binding</keyword>
<evidence type="ECO:0000256" key="2">
    <source>
        <dbReference type="ARBA" id="ARBA00022598"/>
    </source>
</evidence>
<dbReference type="InterPro" id="IPR033847">
    <property type="entry name" value="Citrt_syn/SCS-alpha_CS"/>
</dbReference>
<keyword evidence="2 4" id="KW-0436">Ligase</keyword>
<dbReference type="Proteomes" id="UP000837857">
    <property type="component" value="Chromosome 21"/>
</dbReference>
<dbReference type="InterPro" id="IPR005811">
    <property type="entry name" value="SUCC_ACL_C"/>
</dbReference>
<evidence type="ECO:0000313" key="7">
    <source>
        <dbReference type="Proteomes" id="UP000837857"/>
    </source>
</evidence>
<keyword evidence="1" id="KW-0816">Tricarboxylic acid cycle</keyword>
<evidence type="ECO:0000313" key="6">
    <source>
        <dbReference type="EMBL" id="CAH2054356.1"/>
    </source>
</evidence>
<dbReference type="Gene3D" id="3.40.50.261">
    <property type="entry name" value="Succinyl-CoA synthetase domains"/>
    <property type="match status" value="1"/>
</dbReference>
<dbReference type="InterPro" id="IPR017440">
    <property type="entry name" value="Cit_synth/succinyl-CoA_lig_AS"/>
</dbReference>
<proteinExistence type="inferred from homology"/>
<keyword evidence="7" id="KW-1185">Reference proteome</keyword>
<comment type="similarity">
    <text evidence="4">Belongs to the succinate/malate CoA ligase alpha subunit family.</text>
</comment>
<dbReference type="SMART" id="SM00881">
    <property type="entry name" value="CoA_binding"/>
    <property type="match status" value="1"/>
</dbReference>
<evidence type="ECO:0000256" key="4">
    <source>
        <dbReference type="RuleBase" id="RU000677"/>
    </source>
</evidence>
<dbReference type="InterPro" id="IPR036291">
    <property type="entry name" value="NAD(P)-bd_dom_sf"/>
</dbReference>
<dbReference type="HAMAP" id="MF_01988">
    <property type="entry name" value="Succ_CoA_alpha"/>
    <property type="match status" value="1"/>
</dbReference>
<dbReference type="InterPro" id="IPR003781">
    <property type="entry name" value="CoA-bd"/>
</dbReference>
<dbReference type="PROSITE" id="PS01216">
    <property type="entry name" value="SUCCINYL_COA_LIG_1"/>
    <property type="match status" value="1"/>
</dbReference>
<dbReference type="SUPFAM" id="SSF51735">
    <property type="entry name" value="NAD(P)-binding Rossmann-fold domains"/>
    <property type="match status" value="1"/>
</dbReference>